<name>A0AAJ0ALD9_9PEZI</name>
<reference evidence="2" key="1">
    <citation type="submission" date="2021-06" db="EMBL/GenBank/DDBJ databases">
        <title>Comparative genomics, transcriptomics and evolutionary studies reveal genomic signatures of adaptation to plant cell wall in hemibiotrophic fungi.</title>
        <authorList>
            <consortium name="DOE Joint Genome Institute"/>
            <person name="Baroncelli R."/>
            <person name="Diaz J.F."/>
            <person name="Benocci T."/>
            <person name="Peng M."/>
            <person name="Battaglia E."/>
            <person name="Haridas S."/>
            <person name="Andreopoulos W."/>
            <person name="Labutti K."/>
            <person name="Pangilinan J."/>
            <person name="Floch G.L."/>
            <person name="Makela M.R."/>
            <person name="Henrissat B."/>
            <person name="Grigoriev I.V."/>
            <person name="Crouch J.A."/>
            <person name="De Vries R.P."/>
            <person name="Sukno S.A."/>
            <person name="Thon M.R."/>
        </authorList>
    </citation>
    <scope>NUCLEOTIDE SEQUENCE</scope>
    <source>
        <strain evidence="2">CBS 193.32</strain>
    </source>
</reference>
<gene>
    <name evidence="2" type="ORF">BDP55DRAFT_119859</name>
</gene>
<dbReference type="EMBL" id="JAHMHR010000019">
    <property type="protein sequence ID" value="KAK1676053.1"/>
    <property type="molecule type" value="Genomic_DNA"/>
</dbReference>
<protein>
    <submittedName>
        <fullName evidence="2">Uncharacterized protein</fullName>
    </submittedName>
</protein>
<comment type="caution">
    <text evidence="2">The sequence shown here is derived from an EMBL/GenBank/DDBJ whole genome shotgun (WGS) entry which is preliminary data.</text>
</comment>
<accession>A0AAJ0ALD9</accession>
<organism evidence="2 3">
    <name type="scientific">Colletotrichum godetiae</name>
    <dbReference type="NCBI Taxonomy" id="1209918"/>
    <lineage>
        <taxon>Eukaryota</taxon>
        <taxon>Fungi</taxon>
        <taxon>Dikarya</taxon>
        <taxon>Ascomycota</taxon>
        <taxon>Pezizomycotina</taxon>
        <taxon>Sordariomycetes</taxon>
        <taxon>Hypocreomycetidae</taxon>
        <taxon>Glomerellales</taxon>
        <taxon>Glomerellaceae</taxon>
        <taxon>Colletotrichum</taxon>
        <taxon>Colletotrichum acutatum species complex</taxon>
    </lineage>
</organism>
<proteinExistence type="predicted"/>
<evidence type="ECO:0000313" key="2">
    <source>
        <dbReference type="EMBL" id="KAK1676053.1"/>
    </source>
</evidence>
<keyword evidence="1" id="KW-0472">Membrane</keyword>
<keyword evidence="1" id="KW-1133">Transmembrane helix</keyword>
<evidence type="ECO:0000256" key="1">
    <source>
        <dbReference type="SAM" id="Phobius"/>
    </source>
</evidence>
<keyword evidence="1" id="KW-0812">Transmembrane</keyword>
<dbReference type="AlphaFoldDB" id="A0AAJ0ALD9"/>
<evidence type="ECO:0000313" key="3">
    <source>
        <dbReference type="Proteomes" id="UP001224890"/>
    </source>
</evidence>
<keyword evidence="3" id="KW-1185">Reference proteome</keyword>
<feature type="transmembrane region" description="Helical" evidence="1">
    <location>
        <begin position="59"/>
        <end position="78"/>
    </location>
</feature>
<dbReference type="GeneID" id="85449969"/>
<sequence>MGARDCESPVPILVLVLVPPWCRGCLDFPHLLEGSMKNVISCRARRCFRPTRRYCFERWVLTFFLEIFLSFFSSQVIFPANLLFRDVDLVRNTARSGSRGQRYLVALEYLALGEGVEFRNRQAWMPGQKWQGQRVLVQPNQGFSPEKARRASGILQNED</sequence>
<dbReference type="RefSeq" id="XP_060430056.1">
    <property type="nucleotide sequence ID" value="XM_060565443.1"/>
</dbReference>
<dbReference type="Proteomes" id="UP001224890">
    <property type="component" value="Unassembled WGS sequence"/>
</dbReference>